<dbReference type="PIR" id="H71230">
    <property type="entry name" value="H71230"/>
</dbReference>
<dbReference type="EnsemblBacteria" id="BAA29175">
    <property type="protein sequence ID" value="BAA29175"/>
    <property type="gene ID" value="BAA29175"/>
</dbReference>
<gene>
    <name evidence="2" type="ordered locus">PH0106</name>
</gene>
<protein>
    <submittedName>
        <fullName evidence="2">Uncharacterized protein</fullName>
    </submittedName>
</protein>
<name>O57846_PYRHO</name>
<keyword evidence="3" id="KW-1185">Reference proteome</keyword>
<organism evidence="2 3">
    <name type="scientific">Pyrococcus horikoshii (strain ATCC 700860 / DSM 12428 / JCM 9974 / NBRC 100139 / OT-3)</name>
    <dbReference type="NCBI Taxonomy" id="70601"/>
    <lineage>
        <taxon>Archaea</taxon>
        <taxon>Methanobacteriati</taxon>
        <taxon>Methanobacteriota</taxon>
        <taxon>Thermococci</taxon>
        <taxon>Thermococcales</taxon>
        <taxon>Thermococcaceae</taxon>
        <taxon>Pyrococcus</taxon>
    </lineage>
</organism>
<feature type="transmembrane region" description="Helical" evidence="1">
    <location>
        <begin position="38"/>
        <end position="56"/>
    </location>
</feature>
<reference evidence="2 3" key="1">
    <citation type="journal article" date="1998" name="DNA Res.">
        <title>Complete sequence and gene organization of the genome of a hyper-thermophilic archaebacterium, Pyrococcus horikoshii OT3.</title>
        <authorList>
            <person name="Kawarabayasi Y."/>
            <person name="Sawada M."/>
            <person name="Horikawa H."/>
            <person name="Haikawa Y."/>
            <person name="Hino Y."/>
            <person name="Yamamoto S."/>
            <person name="Sekine M."/>
            <person name="Baba S."/>
            <person name="Kosugi H."/>
            <person name="Hosoyama A."/>
            <person name="Nagai Y."/>
            <person name="Sakai M."/>
            <person name="Ogura K."/>
            <person name="Otuka R."/>
            <person name="Nakazawa H."/>
            <person name="Takamiya M."/>
            <person name="Ohfuku Y."/>
            <person name="Funahashi T."/>
            <person name="Tanaka T."/>
            <person name="Kudoh Y."/>
            <person name="Yamazaki J."/>
            <person name="Kushida N."/>
            <person name="Oguchi A."/>
            <person name="Aoki K."/>
            <person name="Nakamura Y."/>
            <person name="Robb T.F."/>
            <person name="Horikoshi K."/>
            <person name="Masuchi Y."/>
            <person name="Shizuya H."/>
            <person name="Kikuchi H."/>
        </authorList>
    </citation>
    <scope>NUCLEOTIDE SEQUENCE [LARGE SCALE GENOMIC DNA]</scope>
    <source>
        <strain evidence="3">ATCC 700860 / DSM 12428 / JCM 9974 / NBRC 100139 / OT-3</strain>
    </source>
</reference>
<evidence type="ECO:0000256" key="1">
    <source>
        <dbReference type="SAM" id="Phobius"/>
    </source>
</evidence>
<sequence>MGVTYVGYQHIHHSAEIAVSSLLLLASRRSLRVKIPTIFPSSSIRICFILCSAIFLKTSPSGVFTFAVIKFLVIILSTGISYGSPGTITLLIMSLFVKKPTTFPSSFITTKEPTSNSIINLEAS</sequence>
<keyword evidence="1" id="KW-1133">Transmembrane helix</keyword>
<dbReference type="KEGG" id="pho:PH0106"/>
<proteinExistence type="predicted"/>
<dbReference type="AlphaFoldDB" id="O57846"/>
<accession>O57846</accession>
<feature type="transmembrane region" description="Helical" evidence="1">
    <location>
        <begin position="68"/>
        <end position="97"/>
    </location>
</feature>
<keyword evidence="1" id="KW-0812">Transmembrane</keyword>
<evidence type="ECO:0000313" key="3">
    <source>
        <dbReference type="Proteomes" id="UP000000752"/>
    </source>
</evidence>
<keyword evidence="1" id="KW-0472">Membrane</keyword>
<dbReference type="EMBL" id="BA000001">
    <property type="protein sequence ID" value="BAA29175.1"/>
    <property type="molecule type" value="Genomic_DNA"/>
</dbReference>
<dbReference type="Proteomes" id="UP000000752">
    <property type="component" value="Chromosome"/>
</dbReference>
<evidence type="ECO:0000313" key="2">
    <source>
        <dbReference type="EMBL" id="BAA29175.1"/>
    </source>
</evidence>